<comment type="caution">
    <text evidence="1">The sequence shown here is derived from an EMBL/GenBank/DDBJ whole genome shotgun (WGS) entry which is preliminary data.</text>
</comment>
<name>A0AAE3XLN6_9BACT</name>
<protein>
    <submittedName>
        <fullName evidence="1">Uncharacterized protein</fullName>
    </submittedName>
</protein>
<proteinExistence type="predicted"/>
<gene>
    <name evidence="1" type="ORF">HNQ88_002229</name>
</gene>
<organism evidence="1 2">
    <name type="scientific">Aureibacter tunicatorum</name>
    <dbReference type="NCBI Taxonomy" id="866807"/>
    <lineage>
        <taxon>Bacteria</taxon>
        <taxon>Pseudomonadati</taxon>
        <taxon>Bacteroidota</taxon>
        <taxon>Cytophagia</taxon>
        <taxon>Cytophagales</taxon>
        <taxon>Persicobacteraceae</taxon>
        <taxon>Aureibacter</taxon>
    </lineage>
</organism>
<dbReference type="EMBL" id="JAVDQD010000002">
    <property type="protein sequence ID" value="MDR6239192.1"/>
    <property type="molecule type" value="Genomic_DNA"/>
</dbReference>
<reference evidence="1" key="1">
    <citation type="submission" date="2023-07" db="EMBL/GenBank/DDBJ databases">
        <title>Genomic Encyclopedia of Type Strains, Phase IV (KMG-IV): sequencing the most valuable type-strain genomes for metagenomic binning, comparative biology and taxonomic classification.</title>
        <authorList>
            <person name="Goeker M."/>
        </authorList>
    </citation>
    <scope>NUCLEOTIDE SEQUENCE</scope>
    <source>
        <strain evidence="1">DSM 26174</strain>
    </source>
</reference>
<dbReference type="AlphaFoldDB" id="A0AAE3XLN6"/>
<evidence type="ECO:0000313" key="1">
    <source>
        <dbReference type="EMBL" id="MDR6239192.1"/>
    </source>
</evidence>
<accession>A0AAE3XLN6</accession>
<sequence length="32" mass="3859">MSQIVNYENLCIYDEILLNMSNLIDELRKNEK</sequence>
<dbReference type="Proteomes" id="UP001185092">
    <property type="component" value="Unassembled WGS sequence"/>
</dbReference>
<evidence type="ECO:0000313" key="2">
    <source>
        <dbReference type="Proteomes" id="UP001185092"/>
    </source>
</evidence>
<keyword evidence="2" id="KW-1185">Reference proteome</keyword>